<name>A0A1F5P8U2_9BACT</name>
<accession>A0A1F5P8U2</accession>
<dbReference type="AlphaFoldDB" id="A0A1F5P8U2"/>
<dbReference type="STRING" id="1817832.A3J48_03920"/>
<sequence>MKFLDKYKNLAAIYNNPARLLFGNFAGWLGWTFELKNLSAETLTDLPAKAETSKTEHLLIVVHQNPFRLIGGIEEETIKLIKKYGNKIPILLYFFDPEKKLFCLCLIKGRAVGKVIKFAETEPSRILNWIIGNFAVKTAVIESLINHNLAYTKAFSDQQIPAVLLVHDFYYLYFNPRPRVLGSEVPEQLRTWWREIMEIQDLSVVFNSEFTRNEYEKVLNLPNNKEPIVSYPI</sequence>
<evidence type="ECO:0000313" key="1">
    <source>
        <dbReference type="EMBL" id="OGE86080.1"/>
    </source>
</evidence>
<gene>
    <name evidence="1" type="ORF">A3J48_03920</name>
</gene>
<evidence type="ECO:0000313" key="2">
    <source>
        <dbReference type="Proteomes" id="UP000176786"/>
    </source>
</evidence>
<protein>
    <submittedName>
        <fullName evidence="1">Uncharacterized protein</fullName>
    </submittedName>
</protein>
<reference evidence="1 2" key="1">
    <citation type="journal article" date="2016" name="Nat. Commun.">
        <title>Thousands of microbial genomes shed light on interconnected biogeochemical processes in an aquifer system.</title>
        <authorList>
            <person name="Anantharaman K."/>
            <person name="Brown C.T."/>
            <person name="Hug L.A."/>
            <person name="Sharon I."/>
            <person name="Castelle C.J."/>
            <person name="Probst A.J."/>
            <person name="Thomas B.C."/>
            <person name="Singh A."/>
            <person name="Wilkins M.J."/>
            <person name="Karaoz U."/>
            <person name="Brodie E.L."/>
            <person name="Williams K.H."/>
            <person name="Hubbard S.S."/>
            <person name="Banfield J.F."/>
        </authorList>
    </citation>
    <scope>NUCLEOTIDE SEQUENCE [LARGE SCALE GENOMIC DNA]</scope>
</reference>
<dbReference type="EMBL" id="MFES01000013">
    <property type="protein sequence ID" value="OGE86080.1"/>
    <property type="molecule type" value="Genomic_DNA"/>
</dbReference>
<dbReference type="Proteomes" id="UP000176786">
    <property type="component" value="Unassembled WGS sequence"/>
</dbReference>
<proteinExistence type="predicted"/>
<organism evidence="1 2">
    <name type="scientific">Candidatus Doudnabacteria bacterium RIFCSPHIGHO2_02_FULL_46_11</name>
    <dbReference type="NCBI Taxonomy" id="1817832"/>
    <lineage>
        <taxon>Bacteria</taxon>
        <taxon>Candidatus Doudnaibacteriota</taxon>
    </lineage>
</organism>
<comment type="caution">
    <text evidence="1">The sequence shown here is derived from an EMBL/GenBank/DDBJ whole genome shotgun (WGS) entry which is preliminary data.</text>
</comment>